<keyword evidence="1" id="KW-0472">Membrane</keyword>
<sequence length="127" mass="13749">MDMYGSSYQPNPNQPYRSRRSARMEAASLILGSIALLSCTCLYLAVPCGALAVIFATLSRGGMMSYTSKAQIGMILGIMALVAAIGLYASVLGYAIHQYGSIDGFLKAYSDMQGMDYNELMKQFMAK</sequence>
<keyword evidence="1" id="KW-1133">Transmembrane helix</keyword>
<proteinExistence type="predicted"/>
<organism evidence="2 3">
    <name type="scientific">Roseburia faecis</name>
    <dbReference type="NCBI Taxonomy" id="301302"/>
    <lineage>
        <taxon>Bacteria</taxon>
        <taxon>Bacillati</taxon>
        <taxon>Bacillota</taxon>
        <taxon>Clostridia</taxon>
        <taxon>Lachnospirales</taxon>
        <taxon>Lachnospiraceae</taxon>
        <taxon>Roseburia</taxon>
    </lineage>
</organism>
<keyword evidence="1" id="KW-0812">Transmembrane</keyword>
<protein>
    <recommendedName>
        <fullName evidence="4">DUF4190 domain-containing protein</fullName>
    </recommendedName>
</protein>
<evidence type="ECO:0000313" key="3">
    <source>
        <dbReference type="Proteomes" id="UP000049979"/>
    </source>
</evidence>
<dbReference type="OrthoDB" id="2050336at2"/>
<dbReference type="AlphaFoldDB" id="A0A0M6WI56"/>
<feature type="transmembrane region" description="Helical" evidence="1">
    <location>
        <begin position="26"/>
        <end position="58"/>
    </location>
</feature>
<accession>A0A0M6WI56</accession>
<dbReference type="Proteomes" id="UP000049979">
    <property type="component" value="Unassembled WGS sequence"/>
</dbReference>
<evidence type="ECO:0000313" key="2">
    <source>
        <dbReference type="EMBL" id="CRL36331.1"/>
    </source>
</evidence>
<dbReference type="RefSeq" id="WP_055067510.1">
    <property type="nucleotide sequence ID" value="NZ_CP173697.1"/>
</dbReference>
<evidence type="ECO:0008006" key="4">
    <source>
        <dbReference type="Google" id="ProtNLM"/>
    </source>
</evidence>
<evidence type="ECO:0000256" key="1">
    <source>
        <dbReference type="SAM" id="Phobius"/>
    </source>
</evidence>
<gene>
    <name evidence="2" type="ORF">M72_26051</name>
</gene>
<dbReference type="STRING" id="301302.ERS852420_02149"/>
<dbReference type="EMBL" id="CVRR01000011">
    <property type="protein sequence ID" value="CRL36331.1"/>
    <property type="molecule type" value="Genomic_DNA"/>
</dbReference>
<reference evidence="3" key="1">
    <citation type="submission" date="2015-05" db="EMBL/GenBank/DDBJ databases">
        <authorList>
            <consortium name="Pathogen Informatics"/>
        </authorList>
    </citation>
    <scope>NUCLEOTIDE SEQUENCE [LARGE SCALE GENOMIC DNA]</scope>
    <source>
        <strain evidence="3">M72</strain>
    </source>
</reference>
<feature type="transmembrane region" description="Helical" evidence="1">
    <location>
        <begin position="70"/>
        <end position="96"/>
    </location>
</feature>
<name>A0A0M6WI56_9FIRM</name>
<keyword evidence="3" id="KW-1185">Reference proteome</keyword>